<evidence type="ECO:0000256" key="1">
    <source>
        <dbReference type="ARBA" id="ARBA00001936"/>
    </source>
</evidence>
<dbReference type="GO" id="GO:0000287">
    <property type="term" value="F:magnesium ion binding"/>
    <property type="evidence" value="ECO:0007669"/>
    <property type="project" value="InterPro"/>
</dbReference>
<comment type="cofactor">
    <cofactor evidence="1">
        <name>Mn(2+)</name>
        <dbReference type="ChEBI" id="CHEBI:29035"/>
    </cofactor>
</comment>
<dbReference type="InterPro" id="IPR004429">
    <property type="entry name" value="Isopropylmalate_DH"/>
</dbReference>
<evidence type="ECO:0000256" key="4">
    <source>
        <dbReference type="ARBA" id="ARBA00008319"/>
    </source>
</evidence>
<evidence type="ECO:0000256" key="5">
    <source>
        <dbReference type="ARBA" id="ARBA00011738"/>
    </source>
</evidence>
<evidence type="ECO:0000256" key="13">
    <source>
        <dbReference type="ARBA" id="ARBA00023027"/>
    </source>
</evidence>
<organism evidence="18">
    <name type="scientific">uncultured prokaryote</name>
    <dbReference type="NCBI Taxonomy" id="198431"/>
    <lineage>
        <taxon>unclassified sequences</taxon>
        <taxon>environmental samples</taxon>
    </lineage>
</organism>
<keyword evidence="12" id="KW-0560">Oxidoreductase</keyword>
<keyword evidence="8" id="KW-0963">Cytoplasm</keyword>
<evidence type="ECO:0000313" key="18">
    <source>
        <dbReference type="EMBL" id="BAL52890.1"/>
    </source>
</evidence>
<keyword evidence="13" id="KW-0520">NAD</keyword>
<feature type="domain" description="Isopropylmalate dehydrogenase-like" evidence="17">
    <location>
        <begin position="35"/>
        <end position="382"/>
    </location>
</feature>
<comment type="pathway">
    <text evidence="15">Amino-acid biosynthesis.</text>
</comment>
<evidence type="ECO:0000256" key="16">
    <source>
        <dbReference type="ARBA" id="ARBA00033138"/>
    </source>
</evidence>
<evidence type="ECO:0000256" key="15">
    <source>
        <dbReference type="ARBA" id="ARBA00029440"/>
    </source>
</evidence>
<evidence type="ECO:0000256" key="9">
    <source>
        <dbReference type="ARBA" id="ARBA00022605"/>
    </source>
</evidence>
<evidence type="ECO:0000256" key="11">
    <source>
        <dbReference type="ARBA" id="ARBA00022842"/>
    </source>
</evidence>
<gene>
    <name evidence="18" type="ORF">HGMM_F03G07C14</name>
</gene>
<name>H5S9Q4_9ZZZZ</name>
<comment type="subunit">
    <text evidence="5">Homodimer.</text>
</comment>
<dbReference type="PROSITE" id="PS00470">
    <property type="entry name" value="IDH_IMDH"/>
    <property type="match status" value="1"/>
</dbReference>
<reference evidence="18" key="2">
    <citation type="journal article" date="2012" name="PLoS ONE">
        <title>A Deeply Branching Thermophilic Bacterium with an Ancient Acetyl-CoA Pathway Dominates a Subsurface Ecosystem.</title>
        <authorList>
            <person name="Takami H."/>
            <person name="Noguchi H."/>
            <person name="Takaki Y."/>
            <person name="Uchiyama I."/>
            <person name="Toyoda A."/>
            <person name="Nishi S."/>
            <person name="Chee G.-J."/>
            <person name="Arai W."/>
            <person name="Nunoura T."/>
            <person name="Itoh T."/>
            <person name="Hattori M."/>
            <person name="Takai K."/>
        </authorList>
    </citation>
    <scope>NUCLEOTIDE SEQUENCE</scope>
</reference>
<dbReference type="PANTHER" id="PTHR42979">
    <property type="entry name" value="3-ISOPROPYLMALATE DEHYDROGENASE"/>
    <property type="match status" value="1"/>
</dbReference>
<evidence type="ECO:0000259" key="17">
    <source>
        <dbReference type="SMART" id="SM01329"/>
    </source>
</evidence>
<evidence type="ECO:0000256" key="12">
    <source>
        <dbReference type="ARBA" id="ARBA00023002"/>
    </source>
</evidence>
<evidence type="ECO:0000256" key="10">
    <source>
        <dbReference type="ARBA" id="ARBA00022723"/>
    </source>
</evidence>
<evidence type="ECO:0000256" key="3">
    <source>
        <dbReference type="ARBA" id="ARBA00004496"/>
    </source>
</evidence>
<dbReference type="SUPFAM" id="SSF53659">
    <property type="entry name" value="Isocitrate/Isopropylmalate dehydrogenase-like"/>
    <property type="match status" value="1"/>
</dbReference>
<evidence type="ECO:0000256" key="6">
    <source>
        <dbReference type="ARBA" id="ARBA00013101"/>
    </source>
</evidence>
<comment type="similarity">
    <text evidence="4">Belongs to the isocitrate and isopropylmalate dehydrogenases family. LeuB type 1 subfamily.</text>
</comment>
<accession>H5S9Q4</accession>
<dbReference type="EMBL" id="AP011642">
    <property type="protein sequence ID" value="BAL52890.1"/>
    <property type="molecule type" value="Genomic_DNA"/>
</dbReference>
<dbReference type="HAMAP" id="MF_01033">
    <property type="entry name" value="LeuB_type1"/>
    <property type="match status" value="1"/>
</dbReference>
<dbReference type="EC" id="1.1.1.85" evidence="6"/>
<comment type="cofactor">
    <cofactor evidence="2">
        <name>Mg(2+)</name>
        <dbReference type="ChEBI" id="CHEBI:18420"/>
    </cofactor>
</comment>
<dbReference type="GO" id="GO:0051287">
    <property type="term" value="F:NAD binding"/>
    <property type="evidence" value="ECO:0007669"/>
    <property type="project" value="InterPro"/>
</dbReference>
<keyword evidence="9" id="KW-0028">Amino-acid biosynthesis</keyword>
<proteinExistence type="inferred from homology"/>
<dbReference type="PANTHER" id="PTHR42979:SF1">
    <property type="entry name" value="3-ISOPROPYLMALATE DEHYDROGENASE"/>
    <property type="match status" value="1"/>
</dbReference>
<dbReference type="Pfam" id="PF00180">
    <property type="entry name" value="Iso_dh"/>
    <property type="match status" value="1"/>
</dbReference>
<keyword evidence="10" id="KW-0479">Metal-binding</keyword>
<evidence type="ECO:0000256" key="14">
    <source>
        <dbReference type="ARBA" id="ARBA00023304"/>
    </source>
</evidence>
<dbReference type="AlphaFoldDB" id="H5S9Q4"/>
<evidence type="ECO:0000256" key="7">
    <source>
        <dbReference type="ARBA" id="ARBA00022430"/>
    </source>
</evidence>
<dbReference type="InterPro" id="IPR024084">
    <property type="entry name" value="IsoPropMal-DH-like_dom"/>
</dbReference>
<dbReference type="GO" id="GO:0009098">
    <property type="term" value="P:L-leucine biosynthetic process"/>
    <property type="evidence" value="ECO:0007669"/>
    <property type="project" value="UniProtKB-KW"/>
</dbReference>
<keyword evidence="14" id="KW-0100">Branched-chain amino acid biosynthesis</keyword>
<dbReference type="NCBIfam" id="TIGR00169">
    <property type="entry name" value="leuB"/>
    <property type="match status" value="1"/>
</dbReference>
<dbReference type="FunFam" id="3.40.718.10:FF:000028">
    <property type="entry name" value="3-isopropylmalate dehydrogenase"/>
    <property type="match status" value="1"/>
</dbReference>
<reference evidence="18" key="1">
    <citation type="journal article" date="2005" name="Environ. Microbiol.">
        <title>Genetic and functional properties of uncultivated thermophilic crenarchaeotes from a subsurface gold mine as revealed by analysis of genome fragments.</title>
        <authorList>
            <person name="Nunoura T."/>
            <person name="Hirayama H."/>
            <person name="Takami H."/>
            <person name="Oida H."/>
            <person name="Nishi S."/>
            <person name="Shimamura S."/>
            <person name="Suzuki Y."/>
            <person name="Inagaki F."/>
            <person name="Takai K."/>
            <person name="Nealson K.H."/>
            <person name="Horikoshi K."/>
        </authorList>
    </citation>
    <scope>NUCLEOTIDE SEQUENCE</scope>
</reference>
<evidence type="ECO:0000256" key="8">
    <source>
        <dbReference type="ARBA" id="ARBA00022490"/>
    </source>
</evidence>
<keyword evidence="7" id="KW-0432">Leucine biosynthesis</keyword>
<sequence>MAQAHHWPGGPPFSGPPGFFQTFREEREHAMGHFVITVLPGDGIGPEVTAEAVRVLEAVGQRFGHRFEFHEALIGGAAIDATGSPLPPETLEGCRRSDAILLGAVGGPKWDDPTAPVRPEQGLLGLRKAFDLFANLRPVRVFPALVHATPLKEGIVRGVDILFVRELTGGLYFGPRQEAGPDGEEAYDTMRYTRPEIERVVRLAARLAQGRRKKLTSVDKANVLAASRLWRRVTEAVVRREFPDLALEHILVDAFAMHLIRRPAVFDVVVTENMFGDILTDEAAVLSGSMGMLPSASLGEAPPGLFEPVHGSAPDIAGRNLANPIGAILSAALMLRYGFGLETEARAVEQAVEATLEAGYRTRDIADGETCIVGTREMGEAVARYVLDDA</sequence>
<protein>
    <recommendedName>
        <fullName evidence="6">3-isopropylmalate dehydrogenase</fullName>
        <ecNumber evidence="6">1.1.1.85</ecNumber>
    </recommendedName>
    <alternativeName>
        <fullName evidence="16">3-IPM-DH</fullName>
    </alternativeName>
</protein>
<dbReference type="Gene3D" id="3.40.718.10">
    <property type="entry name" value="Isopropylmalate Dehydrogenase"/>
    <property type="match status" value="1"/>
</dbReference>
<dbReference type="InterPro" id="IPR019818">
    <property type="entry name" value="IsoCit/isopropylmalate_DH_CS"/>
</dbReference>
<dbReference type="GO" id="GO:0003862">
    <property type="term" value="F:3-isopropylmalate dehydrogenase activity"/>
    <property type="evidence" value="ECO:0007669"/>
    <property type="project" value="UniProtKB-EC"/>
</dbReference>
<dbReference type="SMART" id="SM01329">
    <property type="entry name" value="Iso_dh"/>
    <property type="match status" value="1"/>
</dbReference>
<evidence type="ECO:0000256" key="2">
    <source>
        <dbReference type="ARBA" id="ARBA00001946"/>
    </source>
</evidence>
<keyword evidence="11" id="KW-0460">Magnesium</keyword>
<comment type="subcellular location">
    <subcellularLocation>
        <location evidence="3">Cytoplasm</location>
    </subcellularLocation>
</comment>